<sequence>MKIQFHRIDTNVVVGLLVREFCCSGTDVSAKVLAMYADTRTPSKEPQWLAAGLSQ</sequence>
<dbReference type="RefSeq" id="WP_308732490.1">
    <property type="nucleotide sequence ID" value="NZ_JAJEQN010000058.1"/>
</dbReference>
<gene>
    <name evidence="1" type="ORF">LKD48_15230</name>
</gene>
<accession>A0AAE3JDS9</accession>
<comment type="caution">
    <text evidence="1">The sequence shown here is derived from an EMBL/GenBank/DDBJ whole genome shotgun (WGS) entry which is preliminary data.</text>
</comment>
<evidence type="ECO:0000313" key="1">
    <source>
        <dbReference type="EMBL" id="MCC2222953.1"/>
    </source>
</evidence>
<evidence type="ECO:0000313" key="2">
    <source>
        <dbReference type="Proteomes" id="UP001198200"/>
    </source>
</evidence>
<reference evidence="1 2" key="1">
    <citation type="submission" date="2021-10" db="EMBL/GenBank/DDBJ databases">
        <title>Anaerobic single-cell dispensing facilitates the cultivation of human gut bacteria.</title>
        <authorList>
            <person name="Afrizal A."/>
        </authorList>
    </citation>
    <scope>NUCLEOTIDE SEQUENCE [LARGE SCALE GENOMIC DNA]</scope>
    <source>
        <strain evidence="1 2">CLA-AA-H224</strain>
    </source>
</reference>
<name>A0AAE3JDS9_9FIRM</name>
<dbReference type="Proteomes" id="UP001198200">
    <property type="component" value="Unassembled WGS sequence"/>
</dbReference>
<protein>
    <submittedName>
        <fullName evidence="1">Uncharacterized protein</fullName>
    </submittedName>
</protein>
<dbReference type="EMBL" id="JAJEQN010000058">
    <property type="protein sequence ID" value="MCC2222953.1"/>
    <property type="molecule type" value="Genomic_DNA"/>
</dbReference>
<dbReference type="AlphaFoldDB" id="A0AAE3JDS9"/>
<proteinExistence type="predicted"/>
<keyword evidence="2" id="KW-1185">Reference proteome</keyword>
<organism evidence="1 2">
    <name type="scientific">Anthropogastromicrobium aceti</name>
    <dbReference type="NCBI Taxonomy" id="2981768"/>
    <lineage>
        <taxon>Bacteria</taxon>
        <taxon>Bacillati</taxon>
        <taxon>Bacillota</taxon>
        <taxon>Clostridia</taxon>
        <taxon>Lachnospirales</taxon>
        <taxon>Lachnospiraceae</taxon>
        <taxon>Anthropogastromicrobium</taxon>
    </lineage>
</organism>